<dbReference type="InterPro" id="IPR052407">
    <property type="entry name" value="BTB_POZ_domain_cont_9"/>
</dbReference>
<evidence type="ECO:0000259" key="3">
    <source>
        <dbReference type="PROSITE" id="PS50022"/>
    </source>
</evidence>
<dbReference type="SUPFAM" id="SSF49785">
    <property type="entry name" value="Galactose-binding domain-like"/>
    <property type="match status" value="3"/>
</dbReference>
<dbReference type="PRINTS" id="PR00722">
    <property type="entry name" value="CHYMOTRYPSIN"/>
</dbReference>
<comment type="caution">
    <text evidence="5">The sequence shown here is derived from an EMBL/GenBank/DDBJ whole genome shotgun (WGS) entry which is preliminary data.</text>
</comment>
<protein>
    <recommendedName>
        <fullName evidence="7">Peptidase S1 domain-containing protein</fullName>
    </recommendedName>
</protein>
<proteinExistence type="predicted"/>
<feature type="signal peptide" evidence="2">
    <location>
        <begin position="1"/>
        <end position="16"/>
    </location>
</feature>
<dbReference type="GO" id="GO:0004252">
    <property type="term" value="F:serine-type endopeptidase activity"/>
    <property type="evidence" value="ECO:0007669"/>
    <property type="project" value="InterPro"/>
</dbReference>
<dbReference type="PROSITE" id="PS50022">
    <property type="entry name" value="FA58C_3"/>
    <property type="match status" value="1"/>
</dbReference>
<dbReference type="InterPro" id="IPR043504">
    <property type="entry name" value="Peptidase_S1_PA_chymotrypsin"/>
</dbReference>
<evidence type="ECO:0000256" key="1">
    <source>
        <dbReference type="ARBA" id="ARBA00023157"/>
    </source>
</evidence>
<dbReference type="InterPro" id="IPR000421">
    <property type="entry name" value="FA58C"/>
</dbReference>
<feature type="chain" id="PRO_5041331883" description="Peptidase S1 domain-containing protein" evidence="2">
    <location>
        <begin position="17"/>
        <end position="1216"/>
    </location>
</feature>
<dbReference type="FunFam" id="2.40.10.10:FF:000068">
    <property type="entry name" value="transmembrane protease serine 2"/>
    <property type="match status" value="1"/>
</dbReference>
<dbReference type="Gene3D" id="2.40.10.10">
    <property type="entry name" value="Trypsin-like serine proteases"/>
    <property type="match status" value="1"/>
</dbReference>
<feature type="domain" description="Peptidase S1" evidence="4">
    <location>
        <begin position="65"/>
        <end position="298"/>
    </location>
</feature>
<dbReference type="InterPro" id="IPR001254">
    <property type="entry name" value="Trypsin_dom"/>
</dbReference>
<dbReference type="CDD" id="cd00190">
    <property type="entry name" value="Tryp_SPc"/>
    <property type="match status" value="1"/>
</dbReference>
<keyword evidence="6" id="KW-1185">Reference proteome</keyword>
<dbReference type="EMBL" id="JAUCMV010000002">
    <property type="protein sequence ID" value="KAK0420088.1"/>
    <property type="molecule type" value="Genomic_DNA"/>
</dbReference>
<name>A0AA39IBD7_9BILA</name>
<dbReference type="SUPFAM" id="SSF50494">
    <property type="entry name" value="Trypsin-like serine proteases"/>
    <property type="match status" value="1"/>
</dbReference>
<dbReference type="Gene3D" id="2.60.120.260">
    <property type="entry name" value="Galactose-binding domain-like"/>
    <property type="match status" value="3"/>
</dbReference>
<dbReference type="PANTHER" id="PTHR46306">
    <property type="entry name" value="BTB/POZ DOMAIN-CONTAINING PROTEIN 9"/>
    <property type="match status" value="1"/>
</dbReference>
<evidence type="ECO:0008006" key="7">
    <source>
        <dbReference type="Google" id="ProtNLM"/>
    </source>
</evidence>
<reference evidence="5" key="1">
    <citation type="submission" date="2023-06" db="EMBL/GenBank/DDBJ databases">
        <title>Genomic analysis of the entomopathogenic nematode Steinernema hermaphroditum.</title>
        <authorList>
            <person name="Schwarz E.M."/>
            <person name="Heppert J.K."/>
            <person name="Baniya A."/>
            <person name="Schwartz H.T."/>
            <person name="Tan C.-H."/>
            <person name="Antoshechkin I."/>
            <person name="Sternberg P.W."/>
            <person name="Goodrich-Blair H."/>
            <person name="Dillman A.R."/>
        </authorList>
    </citation>
    <scope>NUCLEOTIDE SEQUENCE</scope>
    <source>
        <strain evidence="5">PS9179</strain>
        <tissue evidence="5">Whole animal</tissue>
    </source>
</reference>
<dbReference type="Pfam" id="PF00089">
    <property type="entry name" value="Trypsin"/>
    <property type="match status" value="1"/>
</dbReference>
<dbReference type="InterPro" id="IPR008979">
    <property type="entry name" value="Galactose-bd-like_sf"/>
</dbReference>
<dbReference type="PROSITE" id="PS50240">
    <property type="entry name" value="TRYPSIN_DOM"/>
    <property type="match status" value="1"/>
</dbReference>
<keyword evidence="1" id="KW-1015">Disulfide bond</keyword>
<organism evidence="5 6">
    <name type="scientific">Steinernema hermaphroditum</name>
    <dbReference type="NCBI Taxonomy" id="289476"/>
    <lineage>
        <taxon>Eukaryota</taxon>
        <taxon>Metazoa</taxon>
        <taxon>Ecdysozoa</taxon>
        <taxon>Nematoda</taxon>
        <taxon>Chromadorea</taxon>
        <taxon>Rhabditida</taxon>
        <taxon>Tylenchina</taxon>
        <taxon>Panagrolaimomorpha</taxon>
        <taxon>Strongyloidoidea</taxon>
        <taxon>Steinernematidae</taxon>
        <taxon>Steinernema</taxon>
    </lineage>
</organism>
<evidence type="ECO:0000313" key="6">
    <source>
        <dbReference type="Proteomes" id="UP001175271"/>
    </source>
</evidence>
<dbReference type="SMART" id="SM00020">
    <property type="entry name" value="Tryp_SPc"/>
    <property type="match status" value="1"/>
</dbReference>
<dbReference type="GO" id="GO:0048512">
    <property type="term" value="P:circadian behavior"/>
    <property type="evidence" value="ECO:0007669"/>
    <property type="project" value="TreeGrafter"/>
</dbReference>
<evidence type="ECO:0000256" key="2">
    <source>
        <dbReference type="SAM" id="SignalP"/>
    </source>
</evidence>
<dbReference type="Proteomes" id="UP001175271">
    <property type="component" value="Unassembled WGS sequence"/>
</dbReference>
<dbReference type="InterPro" id="IPR009003">
    <property type="entry name" value="Peptidase_S1_PA"/>
</dbReference>
<accession>A0AA39IBD7</accession>
<keyword evidence="2" id="KW-0732">Signal</keyword>
<dbReference type="GO" id="GO:0006508">
    <property type="term" value="P:proteolysis"/>
    <property type="evidence" value="ECO:0007669"/>
    <property type="project" value="InterPro"/>
</dbReference>
<dbReference type="PANTHER" id="PTHR46306:SF1">
    <property type="entry name" value="BTB_POZ DOMAIN-CONTAINING PROTEIN 9"/>
    <property type="match status" value="1"/>
</dbReference>
<dbReference type="AlphaFoldDB" id="A0AA39IBD7"/>
<dbReference type="Pfam" id="PF00754">
    <property type="entry name" value="F5_F8_type_C"/>
    <property type="match status" value="1"/>
</dbReference>
<sequence length="1216" mass="137183">MGILPLLFLLIVSSVAVPLQEQDDLHRPWHTRHPRRSPPTRSPIEMEKELEMTEFEQLFPKSEFIFGGKPAKAGDIPIQALIVAKAKEGHRFYCGGSLISKKHVLTAAYCGLHVKSAVVILGAADLKDHNTQQSRRATKIIIHPDFGKSKDKFDNDIAILQLEKDVEINKNVRIVQLSLDDSKLEKNARAVVSGFGVFDEKKHGLSPVLRAGEVKIVENEVCTKAFELKFNDNQICAKGKGSAPGPGDGGGPLFVNHDGGLIQLGIASFGGPYDPKGEPELVFTRVSRYCKWIAEKTGKEANCNSHRELIKKELVSPNADSKIAAGQRFVSVRRNEIKRLPVPEFGFTVYVSILVEEEGRIISFACVNHPIDFHSKVTFTTEGFIKVVESNDSAVSAADTFWIWFDWARWQRKTWSFLRGRLRRYGIEVTNLAGEMLPVSVLVQRGVQRGAGKHDFTLIPHGTTIVFEPSEPGYSDSQVPSTYVVWSHAKERKNCLNEHLFDIMFAKLIIKEGGETETESAAFHDENNEDGDHFSEDCIVQLLFDNEGGSVNEEADESSRCDEHFAQEPGLETDVPESSRAFEEMLNEDRHVFSICNNAEPEDQQASKVCAYSPYIGSASSGIAQSSGRSSDRIDYIRDYIHGPGYVDGYNTKSQMSLQLSQPATVSADRSDYMCGWFQEADCVPGYEIGSDDESEYESEDESEDEIVHIPEFGENLASAEKGANVFSKSLTQGHELSFADSSTYLQWEAPPYAAVGIGAGSNIMVRLGKIYLLGSVQFTILDGDEYYYHYFVEVSTDKKNWEMVNDNRNSKCRSVQEIFFKKRPVKYIRIVPTYTTYRSRNAFRIDNFTCPSDAESLRARKEKIKERIFHDPYVLCQWGLENRHDVFVPIKGNITSVSVGAEVIIEGEAEGTQNWILNGYLDYMFPPDSFQGVTIGNGNNITVKLGRIYMLDLIRLQLWSFAFGFYRYYVEVSIDGRDYDMISDNRNSDCRGWQNIMFKRRPVKFIRMVGTYNSESMPFRIAVFECPLKVEKQSTATFSEDRIALFEDPLVLGHWGLHGRKDVYAPIDGQNVATVEDGAEVITKGNCQGLKNCMLRGNCSSLNEEHDYPSFKTGSGNSITVKLGRLYMLESLQFLIWVVLPLPVYHYKIHMSIDGEKWDKVIDGMHEDGSSWQNHCFEKRPVKYIKLKWKDCGNVITWIQIGRFACPSQGEHCNQ</sequence>
<dbReference type="InterPro" id="IPR001314">
    <property type="entry name" value="Peptidase_S1A"/>
</dbReference>
<evidence type="ECO:0000259" key="4">
    <source>
        <dbReference type="PROSITE" id="PS50240"/>
    </source>
</evidence>
<dbReference type="GO" id="GO:0008344">
    <property type="term" value="P:adult locomotory behavior"/>
    <property type="evidence" value="ECO:0007669"/>
    <property type="project" value="TreeGrafter"/>
</dbReference>
<evidence type="ECO:0000313" key="5">
    <source>
        <dbReference type="EMBL" id="KAK0420088.1"/>
    </source>
</evidence>
<feature type="domain" description="F5/8 type C" evidence="3">
    <location>
        <begin position="708"/>
        <end position="851"/>
    </location>
</feature>
<dbReference type="GO" id="GO:0005737">
    <property type="term" value="C:cytoplasm"/>
    <property type="evidence" value="ECO:0007669"/>
    <property type="project" value="TreeGrafter"/>
</dbReference>
<gene>
    <name evidence="5" type="ORF">QR680_014510</name>
</gene>
<dbReference type="GO" id="GO:0050804">
    <property type="term" value="P:modulation of chemical synaptic transmission"/>
    <property type="evidence" value="ECO:0007669"/>
    <property type="project" value="TreeGrafter"/>
</dbReference>